<evidence type="ECO:0000256" key="4">
    <source>
        <dbReference type="SAM" id="MobiDB-lite"/>
    </source>
</evidence>
<dbReference type="AlphaFoldDB" id="A0A1I0KFY3"/>
<dbReference type="Pfam" id="PF00072">
    <property type="entry name" value="Response_reg"/>
    <property type="match status" value="2"/>
</dbReference>
<dbReference type="InterPro" id="IPR008207">
    <property type="entry name" value="Sig_transdc_His_kin_Hpt_dom"/>
</dbReference>
<proteinExistence type="predicted"/>
<dbReference type="SMART" id="SM00448">
    <property type="entry name" value="REC"/>
    <property type="match status" value="2"/>
</dbReference>
<dbReference type="InterPro" id="IPR050595">
    <property type="entry name" value="Bact_response_regulator"/>
</dbReference>
<sequence>MLKPKVDGVLSRPASFLFFPRNLMPERGVADETALATIRSGFRATAPERLAQLRRHADAWKAQAPGAAAQLAQSSHTLRLTADSLGFSEVARIAGEMERLADGDAPPFSPHILGLLQSLADAFSLPPNQPHASPQRPRVLLRLTDSLLAGELTRALEALGVETLGAPTDDEALRMLTSERPAERLVVGPILMPALRSALRTLNTPPLLIQLVPAAEARAGGREGVDAVFALGTPPALLAREIASLQRSAPVRFRVLAVDEDSSVLASARAVLEAAGMEVVTLNDARNLFSSLQRHHPDLLLLDVAMPSVDGLELLSQLRGEPAWRNLTIVFQTSRDTATERVRAFQLGVDDYLLKPVQPSELRVRLLAHLQRRASLRSSLEKDASTGLANAHSLVRTLTRHLEASTSAPVSVALIRFPRADAASEHASRLSARMRPSDMLARWDERTLALTRPGEDARATLSFLQAPPGLGEAQVGVADNRAQPGTGAQALLVAAELNVGKSLERQGAALKAEAPPSVPFRPSPPPGVSSPVTRPPLSRPETLPPLPPRATQPVALPKPSPSPPRDEASPTPTPRPLSARAEPGAAGASRSRRILVADDEPALRRVLQRLLEQEGYVVETAEDGEEALNRLLNPSLTPVDLLLLDVHMPRRSGIDVLRALKERGSTVRALVLSARVRDGDVVNLLGEGAADFVAKPFSIHTLLARVSRLLTKGA</sequence>
<dbReference type="GO" id="GO:0000160">
    <property type="term" value="P:phosphorelay signal transduction system"/>
    <property type="evidence" value="ECO:0007669"/>
    <property type="project" value="InterPro"/>
</dbReference>
<dbReference type="GO" id="GO:0004672">
    <property type="term" value="F:protein kinase activity"/>
    <property type="evidence" value="ECO:0007669"/>
    <property type="project" value="UniProtKB-ARBA"/>
</dbReference>
<evidence type="ECO:0000313" key="8">
    <source>
        <dbReference type="Proteomes" id="UP000199181"/>
    </source>
</evidence>
<dbReference type="Proteomes" id="UP000199181">
    <property type="component" value="Unassembled WGS sequence"/>
</dbReference>
<dbReference type="CDD" id="cd17574">
    <property type="entry name" value="REC_OmpR"/>
    <property type="match status" value="2"/>
</dbReference>
<dbReference type="PROSITE" id="PS50894">
    <property type="entry name" value="HPT"/>
    <property type="match status" value="1"/>
</dbReference>
<dbReference type="Gene3D" id="3.40.50.2300">
    <property type="match status" value="2"/>
</dbReference>
<dbReference type="InterPro" id="IPR001789">
    <property type="entry name" value="Sig_transdc_resp-reg_receiver"/>
</dbReference>
<evidence type="ECO:0000256" key="2">
    <source>
        <dbReference type="PROSITE-ProRule" id="PRU00110"/>
    </source>
</evidence>
<dbReference type="PROSITE" id="PS50110">
    <property type="entry name" value="RESPONSE_REGULATORY"/>
    <property type="match status" value="2"/>
</dbReference>
<organism evidence="7 8">
    <name type="scientific">Stigmatella erecta</name>
    <dbReference type="NCBI Taxonomy" id="83460"/>
    <lineage>
        <taxon>Bacteria</taxon>
        <taxon>Pseudomonadati</taxon>
        <taxon>Myxococcota</taxon>
        <taxon>Myxococcia</taxon>
        <taxon>Myxococcales</taxon>
        <taxon>Cystobacterineae</taxon>
        <taxon>Archangiaceae</taxon>
        <taxon>Stigmatella</taxon>
    </lineage>
</organism>
<dbReference type="InterPro" id="IPR011006">
    <property type="entry name" value="CheY-like_superfamily"/>
</dbReference>
<name>A0A1I0KFY3_9BACT</name>
<feature type="modified residue" description="4-aspartylphosphate" evidence="3">
    <location>
        <position position="303"/>
    </location>
</feature>
<feature type="domain" description="HPt" evidence="6">
    <location>
        <begin position="31"/>
        <end position="133"/>
    </location>
</feature>
<dbReference type="Gene3D" id="1.20.120.160">
    <property type="entry name" value="HPT domain"/>
    <property type="match status" value="1"/>
</dbReference>
<dbReference type="PANTHER" id="PTHR44591">
    <property type="entry name" value="STRESS RESPONSE REGULATOR PROTEIN 1"/>
    <property type="match status" value="1"/>
</dbReference>
<evidence type="ECO:0000259" key="6">
    <source>
        <dbReference type="PROSITE" id="PS50894"/>
    </source>
</evidence>
<evidence type="ECO:0000256" key="3">
    <source>
        <dbReference type="PROSITE-ProRule" id="PRU00169"/>
    </source>
</evidence>
<keyword evidence="1 3" id="KW-0597">Phosphoprotein</keyword>
<dbReference type="EMBL" id="FOIJ01000010">
    <property type="protein sequence ID" value="SEU23196.1"/>
    <property type="molecule type" value="Genomic_DNA"/>
</dbReference>
<evidence type="ECO:0000259" key="5">
    <source>
        <dbReference type="PROSITE" id="PS50110"/>
    </source>
</evidence>
<feature type="domain" description="Response regulatory" evidence="5">
    <location>
        <begin position="593"/>
        <end position="710"/>
    </location>
</feature>
<feature type="compositionally biased region" description="Pro residues" evidence="4">
    <location>
        <begin position="516"/>
        <end position="563"/>
    </location>
</feature>
<dbReference type="PANTHER" id="PTHR44591:SF3">
    <property type="entry name" value="RESPONSE REGULATORY DOMAIN-CONTAINING PROTEIN"/>
    <property type="match status" value="1"/>
</dbReference>
<evidence type="ECO:0000256" key="1">
    <source>
        <dbReference type="ARBA" id="ARBA00022553"/>
    </source>
</evidence>
<reference evidence="8" key="1">
    <citation type="submission" date="2016-10" db="EMBL/GenBank/DDBJ databases">
        <authorList>
            <person name="Varghese N."/>
            <person name="Submissions S."/>
        </authorList>
    </citation>
    <scope>NUCLEOTIDE SEQUENCE [LARGE SCALE GENOMIC DNA]</scope>
    <source>
        <strain evidence="8">DSM 16858</strain>
    </source>
</reference>
<feature type="domain" description="Response regulatory" evidence="5">
    <location>
        <begin position="254"/>
        <end position="370"/>
    </location>
</feature>
<feature type="modified residue" description="Phosphohistidine" evidence="2">
    <location>
        <position position="76"/>
    </location>
</feature>
<feature type="region of interest" description="Disordered" evidence="4">
    <location>
        <begin position="508"/>
        <end position="593"/>
    </location>
</feature>
<gene>
    <name evidence="7" type="ORF">SAMN05443639_110218</name>
</gene>
<protein>
    <submittedName>
        <fullName evidence="7">Two-component response regulator, PleD family, consists of two REC domains and a diguanylate cyclase (GGDEF) domain</fullName>
    </submittedName>
</protein>
<dbReference type="Pfam" id="PF01627">
    <property type="entry name" value="Hpt"/>
    <property type="match status" value="1"/>
</dbReference>
<accession>A0A1I0KFY3</accession>
<keyword evidence="8" id="KW-1185">Reference proteome</keyword>
<dbReference type="SUPFAM" id="SSF52172">
    <property type="entry name" value="CheY-like"/>
    <property type="match status" value="2"/>
</dbReference>
<dbReference type="InterPro" id="IPR036641">
    <property type="entry name" value="HPT_dom_sf"/>
</dbReference>
<evidence type="ECO:0000313" key="7">
    <source>
        <dbReference type="EMBL" id="SEU23196.1"/>
    </source>
</evidence>
<dbReference type="SUPFAM" id="SSF47226">
    <property type="entry name" value="Histidine-containing phosphotransfer domain, HPT domain"/>
    <property type="match status" value="1"/>
</dbReference>
<feature type="modified residue" description="4-aspartylphosphate" evidence="3">
    <location>
        <position position="645"/>
    </location>
</feature>